<feature type="domain" description="tRNA nucleotidyltransferase/poly(A) polymerase RNA and SrmB- binding" evidence="12">
    <location>
        <begin position="245"/>
        <end position="307"/>
    </location>
</feature>
<evidence type="ECO:0000256" key="9">
    <source>
        <dbReference type="SAM" id="MobiDB-lite"/>
    </source>
</evidence>
<evidence type="ECO:0000259" key="11">
    <source>
        <dbReference type="Pfam" id="PF12626"/>
    </source>
</evidence>
<name>A0ABS1CLI6_9GAMM</name>
<dbReference type="InterPro" id="IPR002646">
    <property type="entry name" value="PolA_pol_head_dom"/>
</dbReference>
<dbReference type="EC" id="2.7.7.19" evidence="7"/>
<dbReference type="InterPro" id="IPR043519">
    <property type="entry name" value="NT_sf"/>
</dbReference>
<evidence type="ECO:0000256" key="5">
    <source>
        <dbReference type="ARBA" id="ARBA00022884"/>
    </source>
</evidence>
<comment type="catalytic activity">
    <reaction evidence="7">
        <text>RNA(n) + ATP = RNA(n)-3'-adenine ribonucleotide + diphosphate</text>
        <dbReference type="Rhea" id="RHEA:11332"/>
        <dbReference type="Rhea" id="RHEA-COMP:14527"/>
        <dbReference type="Rhea" id="RHEA-COMP:17347"/>
        <dbReference type="ChEBI" id="CHEBI:30616"/>
        <dbReference type="ChEBI" id="CHEBI:33019"/>
        <dbReference type="ChEBI" id="CHEBI:140395"/>
        <dbReference type="ChEBI" id="CHEBI:173115"/>
        <dbReference type="EC" id="2.7.7.19"/>
    </reaction>
</comment>
<reference evidence="13 14" key="1">
    <citation type="journal article" date="2020" name="Microorganisms">
        <title>Osmotic Adaptation and Compatible Solute Biosynthesis of Phototrophic Bacteria as Revealed from Genome Analyses.</title>
        <authorList>
            <person name="Imhoff J.F."/>
            <person name="Rahn T."/>
            <person name="Kunzel S."/>
            <person name="Keller A."/>
            <person name="Neulinger S.C."/>
        </authorList>
    </citation>
    <scope>NUCLEOTIDE SEQUENCE [LARGE SCALE GENOMIC DNA]</scope>
    <source>
        <strain evidence="13 14">DSM 6210</strain>
    </source>
</reference>
<organism evidence="13 14">
    <name type="scientific">Thiohalocapsa halophila</name>
    <dbReference type="NCBI Taxonomy" id="69359"/>
    <lineage>
        <taxon>Bacteria</taxon>
        <taxon>Pseudomonadati</taxon>
        <taxon>Pseudomonadota</taxon>
        <taxon>Gammaproteobacteria</taxon>
        <taxon>Chromatiales</taxon>
        <taxon>Chromatiaceae</taxon>
        <taxon>Thiohalocapsa</taxon>
    </lineage>
</organism>
<dbReference type="Pfam" id="PF12627">
    <property type="entry name" value="PolyA_pol_RNAbd"/>
    <property type="match status" value="1"/>
</dbReference>
<feature type="compositionally biased region" description="Polar residues" evidence="9">
    <location>
        <begin position="1"/>
        <end position="14"/>
    </location>
</feature>
<proteinExistence type="inferred from homology"/>
<evidence type="ECO:0000256" key="3">
    <source>
        <dbReference type="ARBA" id="ARBA00022741"/>
    </source>
</evidence>
<dbReference type="SUPFAM" id="SSF81301">
    <property type="entry name" value="Nucleotidyltransferase"/>
    <property type="match status" value="1"/>
</dbReference>
<feature type="active site" evidence="7">
    <location>
        <position position="102"/>
    </location>
</feature>
<feature type="active site" evidence="7">
    <location>
        <position position="186"/>
    </location>
</feature>
<dbReference type="Pfam" id="PF01743">
    <property type="entry name" value="PolyA_pol"/>
    <property type="match status" value="1"/>
</dbReference>
<dbReference type="InterPro" id="IPR032828">
    <property type="entry name" value="PolyA_RNA-bd"/>
</dbReference>
<dbReference type="EMBL" id="NRRV01000058">
    <property type="protein sequence ID" value="MBK1632790.1"/>
    <property type="molecule type" value="Genomic_DNA"/>
</dbReference>
<gene>
    <name evidence="7" type="primary">pcnB</name>
    <name evidence="13" type="ORF">CKO31_18970</name>
</gene>
<evidence type="ECO:0000256" key="1">
    <source>
        <dbReference type="ARBA" id="ARBA00022664"/>
    </source>
</evidence>
<keyword evidence="14" id="KW-1185">Reference proteome</keyword>
<feature type="domain" description="Poly A polymerase head" evidence="10">
    <location>
        <begin position="84"/>
        <end position="217"/>
    </location>
</feature>
<keyword evidence="4 7" id="KW-0067">ATP-binding</keyword>
<dbReference type="Pfam" id="PF12626">
    <property type="entry name" value="PolyA_pol_arg_C"/>
    <property type="match status" value="1"/>
</dbReference>
<comment type="similarity">
    <text evidence="7 8">Belongs to the tRNA nucleotidyltransferase/poly(A) polymerase family.</text>
</comment>
<evidence type="ECO:0000313" key="14">
    <source>
        <dbReference type="Proteomes" id="UP000748752"/>
    </source>
</evidence>
<feature type="region of interest" description="Disordered" evidence="9">
    <location>
        <begin position="1"/>
        <end position="47"/>
    </location>
</feature>
<evidence type="ECO:0000259" key="10">
    <source>
        <dbReference type="Pfam" id="PF01743"/>
    </source>
</evidence>
<feature type="compositionally biased region" description="Basic residues" evidence="9">
    <location>
        <begin position="463"/>
        <end position="475"/>
    </location>
</feature>
<protein>
    <recommendedName>
        <fullName evidence="7">Poly(A) polymerase I</fullName>
        <shortName evidence="7">PAP I</shortName>
        <ecNumber evidence="7">2.7.7.19</ecNumber>
    </recommendedName>
</protein>
<dbReference type="PANTHER" id="PTHR43051:SF1">
    <property type="entry name" value="POLYNUCLEOTIDE ADENYLYLTRANSFERASE FAMILY PROTEIN"/>
    <property type="match status" value="1"/>
</dbReference>
<feature type="compositionally biased region" description="Gly residues" evidence="9">
    <location>
        <begin position="479"/>
        <end position="494"/>
    </location>
</feature>
<dbReference type="CDD" id="cd05398">
    <property type="entry name" value="NT_ClassII-CCAase"/>
    <property type="match status" value="1"/>
</dbReference>
<evidence type="ECO:0000259" key="12">
    <source>
        <dbReference type="Pfam" id="PF12627"/>
    </source>
</evidence>
<sequence>MGSSQRQPGTAQSRQQRRPGRVASLAGPGPHPDKHPLQPFRPLSATADPEPLIVPRAEHSISRSNISPNALKVLYRLRDAGHAAYLVGGGVRDLLLGHEPKDFDVATDATPEEVRQVFRNCRLIGRRFRLAHVFFGPEIIEVATFRGSAIPAGQDGTDDDVARTQNGMILRDNVYGSIAEDALRRDFTVNALYYNIADFSVVDYAGGLADLEAGRLRLIGDDVAARYREDPVRMLRAVRFACKLGFMIDGACEAPLADLAPLLGEVPAARLFEEVLKLFHAGYGLHAFEKLRHYGLFAQLFPATDACLAREEHAFPMVFVGRGLDNTDRRVLDGKSVVPPFLFAVLLWEPVRLRYQELLAGGTPWADAIALASHEVASTQQRHVAIPKRFGMPMREIWSLQPRLERRQGRRPMALLGHPRFRAAYDFLLLRAEAGEVDPELADWWTQFQDANAGDRAKMTGANKKRRPRRRKTKKASAGGAGSSSGGGDGGGESVAGMQGRATGGDGDG</sequence>
<dbReference type="Proteomes" id="UP000748752">
    <property type="component" value="Unassembled WGS sequence"/>
</dbReference>
<evidence type="ECO:0000256" key="4">
    <source>
        <dbReference type="ARBA" id="ARBA00022840"/>
    </source>
</evidence>
<feature type="domain" description="Polymerase A arginine-rich C-terminal" evidence="11">
    <location>
        <begin position="362"/>
        <end position="473"/>
    </location>
</feature>
<evidence type="ECO:0000256" key="8">
    <source>
        <dbReference type="RuleBase" id="RU003953"/>
    </source>
</evidence>
<evidence type="ECO:0000313" key="13">
    <source>
        <dbReference type="EMBL" id="MBK1632790.1"/>
    </source>
</evidence>
<keyword evidence="5 7" id="KW-0694">RNA-binding</keyword>
<keyword evidence="2 7" id="KW-0808">Transferase</keyword>
<comment type="caution">
    <text evidence="13">The sequence shown here is derived from an EMBL/GenBank/DDBJ whole genome shotgun (WGS) entry which is preliminary data.</text>
</comment>
<keyword evidence="6 7" id="KW-0804">Transcription</keyword>
<evidence type="ECO:0000256" key="7">
    <source>
        <dbReference type="HAMAP-Rule" id="MF_00957"/>
    </source>
</evidence>
<comment type="function">
    <text evidence="7">Adds poly(A) tail to the 3' end of many RNAs, which usually targets these RNAs for decay. Plays a significant role in the global control of gene expression, through influencing the rate of transcript degradation, and in the general RNA quality control.</text>
</comment>
<dbReference type="NCBIfam" id="TIGR01942">
    <property type="entry name" value="pcnB"/>
    <property type="match status" value="1"/>
</dbReference>
<evidence type="ECO:0000256" key="2">
    <source>
        <dbReference type="ARBA" id="ARBA00022679"/>
    </source>
</evidence>
<dbReference type="SUPFAM" id="SSF81891">
    <property type="entry name" value="Poly A polymerase C-terminal region-like"/>
    <property type="match status" value="1"/>
</dbReference>
<dbReference type="Gene3D" id="3.30.460.10">
    <property type="entry name" value="Beta Polymerase, domain 2"/>
    <property type="match status" value="1"/>
</dbReference>
<accession>A0ABS1CLI6</accession>
<dbReference type="InterPro" id="IPR052191">
    <property type="entry name" value="tRNA_ntf/polyA_polymerase_I"/>
</dbReference>
<keyword evidence="1 7" id="KW-0507">mRNA processing</keyword>
<feature type="active site" evidence="7">
    <location>
        <position position="104"/>
    </location>
</feature>
<dbReference type="Gene3D" id="1.10.3090.10">
    <property type="entry name" value="cca-adding enzyme, domain 2"/>
    <property type="match status" value="1"/>
</dbReference>
<feature type="region of interest" description="Disordered" evidence="9">
    <location>
        <begin position="455"/>
        <end position="509"/>
    </location>
</feature>
<evidence type="ECO:0000256" key="6">
    <source>
        <dbReference type="ARBA" id="ARBA00023163"/>
    </source>
</evidence>
<keyword evidence="3 7" id="KW-0547">Nucleotide-binding</keyword>
<dbReference type="PANTHER" id="PTHR43051">
    <property type="entry name" value="POLYNUCLEOTIDE ADENYLYLTRANSFERASE FAMILY PROTEIN"/>
    <property type="match status" value="1"/>
</dbReference>
<dbReference type="HAMAP" id="MF_00957">
    <property type="entry name" value="PolyA_pol"/>
    <property type="match status" value="1"/>
</dbReference>
<dbReference type="InterPro" id="IPR025866">
    <property type="entry name" value="PolyA_pol_arg_C_dom"/>
</dbReference>
<dbReference type="InterPro" id="IPR010206">
    <property type="entry name" value="PolA_pol_I"/>
</dbReference>